<evidence type="ECO:0000256" key="2">
    <source>
        <dbReference type="ARBA" id="ARBA00016807"/>
    </source>
</evidence>
<accession>A0AAU9V257</accession>
<dbReference type="InterPro" id="IPR028002">
    <property type="entry name" value="Myb_DNA-bind_5"/>
</dbReference>
<evidence type="ECO:0000256" key="3">
    <source>
        <dbReference type="ARBA" id="ARBA00023015"/>
    </source>
</evidence>
<dbReference type="AlphaFoldDB" id="A0AAU9V257"/>
<dbReference type="EMBL" id="CAKOGL010000029">
    <property type="protein sequence ID" value="CAH2106031.1"/>
    <property type="molecule type" value="Genomic_DNA"/>
</dbReference>
<keyword evidence="4" id="KW-0804">Transcription</keyword>
<comment type="caution">
    <text evidence="7">The sequence shown here is derived from an EMBL/GenBank/DDBJ whole genome shotgun (WGS) entry which is preliminary data.</text>
</comment>
<evidence type="ECO:0000256" key="1">
    <source>
        <dbReference type="ARBA" id="ARBA00011764"/>
    </source>
</evidence>
<dbReference type="GO" id="GO:0005634">
    <property type="term" value="C:nucleus"/>
    <property type="evidence" value="ECO:0007669"/>
    <property type="project" value="TreeGrafter"/>
</dbReference>
<reference evidence="7" key="1">
    <citation type="submission" date="2022-03" db="EMBL/GenBank/DDBJ databases">
        <authorList>
            <person name="Tunstrom K."/>
        </authorList>
    </citation>
    <scope>NUCLEOTIDE SEQUENCE</scope>
</reference>
<protein>
    <recommendedName>
        <fullName evidence="2">Regulatory protein zeste</fullName>
    </recommendedName>
</protein>
<comment type="function">
    <text evidence="5">Involved in transvection phenomena (= synapsis-dependent gene expression), where the synaptic pairing of chromosomes carrying genes with which zeste interacts influences the expression of these genes. Zeste binds to DNA and stimulates transcription from a nearby promoter.</text>
</comment>
<dbReference type="PANTHER" id="PTHR23098">
    <property type="entry name" value="AGAP001331-PA-RELATED"/>
    <property type="match status" value="1"/>
</dbReference>
<dbReference type="Proteomes" id="UP001153954">
    <property type="component" value="Unassembled WGS sequence"/>
</dbReference>
<name>A0AAU9V257_EUPED</name>
<dbReference type="Pfam" id="PF13873">
    <property type="entry name" value="Myb_DNA-bind_5"/>
    <property type="match status" value="1"/>
</dbReference>
<evidence type="ECO:0000256" key="4">
    <source>
        <dbReference type="ARBA" id="ARBA00023163"/>
    </source>
</evidence>
<evidence type="ECO:0000256" key="5">
    <source>
        <dbReference type="ARBA" id="ARBA00025466"/>
    </source>
</evidence>
<organism evidence="7 8">
    <name type="scientific">Euphydryas editha</name>
    <name type="common">Edith's checkerspot</name>
    <dbReference type="NCBI Taxonomy" id="104508"/>
    <lineage>
        <taxon>Eukaryota</taxon>
        <taxon>Metazoa</taxon>
        <taxon>Ecdysozoa</taxon>
        <taxon>Arthropoda</taxon>
        <taxon>Hexapoda</taxon>
        <taxon>Insecta</taxon>
        <taxon>Pterygota</taxon>
        <taxon>Neoptera</taxon>
        <taxon>Endopterygota</taxon>
        <taxon>Lepidoptera</taxon>
        <taxon>Glossata</taxon>
        <taxon>Ditrysia</taxon>
        <taxon>Papilionoidea</taxon>
        <taxon>Nymphalidae</taxon>
        <taxon>Nymphalinae</taxon>
        <taxon>Euphydryas</taxon>
    </lineage>
</organism>
<evidence type="ECO:0000313" key="8">
    <source>
        <dbReference type="Proteomes" id="UP001153954"/>
    </source>
</evidence>
<evidence type="ECO:0000313" key="7">
    <source>
        <dbReference type="EMBL" id="CAH2106031.1"/>
    </source>
</evidence>
<dbReference type="PANTHER" id="PTHR23098:SF16">
    <property type="entry name" value="REGULATORY PROTEIN ZESTE"/>
    <property type="match status" value="1"/>
</dbReference>
<comment type="subunit">
    <text evidence="1">Self-associates forming complexes of several hundred monomers.</text>
</comment>
<sequence>MDITPKSKKAMTKDEVALLVDLVNSKPVLTSKETNASTNKSKEEAWVALTSKFNATSGQIPRHKEQLKLKWDNLKKAARKRAQLIRKNNLQTGGGKPDFIPPDEILEKVAGLMGSTCTGFEVPFGGDGVGINSSQEAINVDATMGEDIYILPLEAEVVSECKTSLDIATPINEAKKRKFQTGIYGMTKMAKELQTNIGRKKKKEDNGQRERNLAVADYYKTKRIKLDLEIEILKLELAAKRKLQEDSDNNV</sequence>
<feature type="domain" description="Myb/SANT-like DNA-binding" evidence="6">
    <location>
        <begin position="8"/>
        <end position="82"/>
    </location>
</feature>
<proteinExistence type="predicted"/>
<keyword evidence="8" id="KW-1185">Reference proteome</keyword>
<keyword evidence="3" id="KW-0805">Transcription regulation</keyword>
<evidence type="ECO:0000259" key="6">
    <source>
        <dbReference type="Pfam" id="PF13873"/>
    </source>
</evidence>
<gene>
    <name evidence="7" type="ORF">EEDITHA_LOCUS20220</name>
</gene>